<reference evidence="4" key="1">
    <citation type="submission" date="2016-10" db="EMBL/GenBank/DDBJ databases">
        <authorList>
            <person name="Varghese N."/>
            <person name="Submissions S."/>
        </authorList>
    </citation>
    <scope>NUCLEOTIDE SEQUENCE [LARGE SCALE GENOMIC DNA]</scope>
    <source>
        <strain evidence="4">DSM 24729</strain>
    </source>
</reference>
<feature type="transmembrane region" description="Helical" evidence="2">
    <location>
        <begin position="7"/>
        <end position="24"/>
    </location>
</feature>
<dbReference type="RefSeq" id="WP_155854876.1">
    <property type="nucleotide sequence ID" value="NZ_CANLMK010000003.1"/>
</dbReference>
<keyword evidence="2" id="KW-0812">Transmembrane</keyword>
<dbReference type="AlphaFoldDB" id="A0A1G7GS11"/>
<name>A0A1G7GS11_9FLAO</name>
<sequence length="52" mass="5772">MTKRIQSIVYFALLIIACLVYTVTDSSSSTSTDFSSSKTEISQKNTVSLNKY</sequence>
<feature type="compositionally biased region" description="Polar residues" evidence="1">
    <location>
        <begin position="40"/>
        <end position="52"/>
    </location>
</feature>
<evidence type="ECO:0000256" key="1">
    <source>
        <dbReference type="SAM" id="MobiDB-lite"/>
    </source>
</evidence>
<dbReference type="Proteomes" id="UP000182114">
    <property type="component" value="Unassembled WGS sequence"/>
</dbReference>
<feature type="compositionally biased region" description="Low complexity" evidence="1">
    <location>
        <begin position="26"/>
        <end position="39"/>
    </location>
</feature>
<proteinExistence type="predicted"/>
<evidence type="ECO:0000313" key="3">
    <source>
        <dbReference type="EMBL" id="SDE90749.1"/>
    </source>
</evidence>
<keyword evidence="2" id="KW-1133">Transmembrane helix</keyword>
<dbReference type="GeneID" id="78063042"/>
<protein>
    <submittedName>
        <fullName evidence="3">Uncharacterized protein</fullName>
    </submittedName>
</protein>
<keyword evidence="4" id="KW-1185">Reference proteome</keyword>
<feature type="region of interest" description="Disordered" evidence="1">
    <location>
        <begin position="26"/>
        <end position="52"/>
    </location>
</feature>
<accession>A0A1G7GS11</accession>
<gene>
    <name evidence="3" type="ORF">SAMN04487992_10513</name>
</gene>
<evidence type="ECO:0000313" key="4">
    <source>
        <dbReference type="Proteomes" id="UP000182114"/>
    </source>
</evidence>
<dbReference type="PROSITE" id="PS51257">
    <property type="entry name" value="PROKAR_LIPOPROTEIN"/>
    <property type="match status" value="1"/>
</dbReference>
<dbReference type="EMBL" id="FNBD01000005">
    <property type="protein sequence ID" value="SDE90749.1"/>
    <property type="molecule type" value="Genomic_DNA"/>
</dbReference>
<evidence type="ECO:0000256" key="2">
    <source>
        <dbReference type="SAM" id="Phobius"/>
    </source>
</evidence>
<organism evidence="3 4">
    <name type="scientific">Cellulophaga baltica</name>
    <dbReference type="NCBI Taxonomy" id="76594"/>
    <lineage>
        <taxon>Bacteria</taxon>
        <taxon>Pseudomonadati</taxon>
        <taxon>Bacteroidota</taxon>
        <taxon>Flavobacteriia</taxon>
        <taxon>Flavobacteriales</taxon>
        <taxon>Flavobacteriaceae</taxon>
        <taxon>Cellulophaga</taxon>
    </lineage>
</organism>
<keyword evidence="2" id="KW-0472">Membrane</keyword>